<dbReference type="Gene3D" id="2.160.10.10">
    <property type="entry name" value="Hexapeptide repeat proteins"/>
    <property type="match status" value="1"/>
</dbReference>
<accession>A0A6B2LH47</accession>
<dbReference type="PANTHER" id="PTHR13061:SF29">
    <property type="entry name" value="GAMMA CARBONIC ANHYDRASE-LIKE 1, MITOCHONDRIAL-RELATED"/>
    <property type="match status" value="1"/>
</dbReference>
<name>A0A6B2LH47_9EUKA</name>
<dbReference type="InterPro" id="IPR011004">
    <property type="entry name" value="Trimer_LpxA-like_sf"/>
</dbReference>
<dbReference type="EMBL" id="GIBP01007325">
    <property type="protein sequence ID" value="NDV36294.1"/>
    <property type="molecule type" value="Transcribed_RNA"/>
</dbReference>
<dbReference type="CDD" id="cd04645">
    <property type="entry name" value="LbH_gamma_CA_like"/>
    <property type="match status" value="1"/>
</dbReference>
<dbReference type="SUPFAM" id="SSF51161">
    <property type="entry name" value="Trimeric LpxA-like enzymes"/>
    <property type="match status" value="1"/>
</dbReference>
<dbReference type="InterPro" id="IPR047324">
    <property type="entry name" value="LbH_gamma_CA-like"/>
</dbReference>
<dbReference type="InterPro" id="IPR050484">
    <property type="entry name" value="Transf_Hexapept/Carb_Anhydrase"/>
</dbReference>
<proteinExistence type="predicted"/>
<organism evidence="1">
    <name type="scientific">Arcella intermedia</name>
    <dbReference type="NCBI Taxonomy" id="1963864"/>
    <lineage>
        <taxon>Eukaryota</taxon>
        <taxon>Amoebozoa</taxon>
        <taxon>Tubulinea</taxon>
        <taxon>Elardia</taxon>
        <taxon>Arcellinida</taxon>
        <taxon>Sphaerothecina</taxon>
        <taxon>Arcellidae</taxon>
        <taxon>Arcella</taxon>
    </lineage>
</organism>
<evidence type="ECO:0000313" key="1">
    <source>
        <dbReference type="EMBL" id="NDV36294.1"/>
    </source>
</evidence>
<reference evidence="1" key="1">
    <citation type="journal article" date="2020" name="J. Eukaryot. Microbiol.">
        <title>De novo Sequencing, Assembly and Annotation of the Transcriptome for the Free-Living Testate Amoeba Arcella intermedia.</title>
        <authorList>
            <person name="Ribeiro G.M."/>
            <person name="Porfirio-Sousa A.L."/>
            <person name="Maurer-Alcala X.X."/>
            <person name="Katz L.A."/>
            <person name="Lahr D.J.G."/>
        </authorList>
    </citation>
    <scope>NUCLEOTIDE SEQUENCE</scope>
</reference>
<sequence length="220" mass="23358">MMKGLYYIGRSLREVGGTLDSFGMGLSRTSKEAITKSTTSVPIASRVPKVEKSTYVAPNASIIGSSVIGPNSAIWYGAVIRGDEHTIKMGEKVSIGDRSCISTIREGMRQDGFPTNIGNGVNVGAGTVICGATLEDNCIVEDGCTIEPGAVIGSGAKVGLGSFVESGTHVKSGQYWEGHPAHYVRDLTQEEISKEHALRDFFLALAQKHTRTEPSTSHAL</sequence>
<dbReference type="PANTHER" id="PTHR13061">
    <property type="entry name" value="DYNACTIN SUBUNIT P25"/>
    <property type="match status" value="1"/>
</dbReference>
<evidence type="ECO:0008006" key="2">
    <source>
        <dbReference type="Google" id="ProtNLM"/>
    </source>
</evidence>
<protein>
    <recommendedName>
        <fullName evidence="2">Dynactin subunit 6</fullName>
    </recommendedName>
</protein>
<dbReference type="AlphaFoldDB" id="A0A6B2LH47"/>